<feature type="region of interest" description="Disordered" evidence="1">
    <location>
        <begin position="329"/>
        <end position="467"/>
    </location>
</feature>
<feature type="compositionally biased region" description="Low complexity" evidence="1">
    <location>
        <begin position="14"/>
        <end position="26"/>
    </location>
</feature>
<feature type="region of interest" description="Disordered" evidence="1">
    <location>
        <begin position="121"/>
        <end position="291"/>
    </location>
</feature>
<feature type="compositionally biased region" description="Basic and acidic residues" evidence="1">
    <location>
        <begin position="337"/>
        <end position="356"/>
    </location>
</feature>
<feature type="compositionally biased region" description="Basic and acidic residues" evidence="1">
    <location>
        <begin position="364"/>
        <end position="384"/>
    </location>
</feature>
<feature type="compositionally biased region" description="Basic residues" evidence="1">
    <location>
        <begin position="213"/>
        <end position="248"/>
    </location>
</feature>
<feature type="compositionally biased region" description="Basic and acidic residues" evidence="1">
    <location>
        <begin position="83"/>
        <end position="97"/>
    </location>
</feature>
<dbReference type="AlphaFoldDB" id="A0A6J4K726"/>
<feature type="compositionally biased region" description="Basic and acidic residues" evidence="1">
    <location>
        <begin position="413"/>
        <end position="426"/>
    </location>
</feature>
<feature type="region of interest" description="Disordered" evidence="1">
    <location>
        <begin position="1"/>
        <end position="97"/>
    </location>
</feature>
<proteinExistence type="predicted"/>
<feature type="non-terminal residue" evidence="2">
    <location>
        <position position="1"/>
    </location>
</feature>
<dbReference type="EMBL" id="CADCTU010000122">
    <property type="protein sequence ID" value="CAA9297177.1"/>
    <property type="molecule type" value="Genomic_DNA"/>
</dbReference>
<name>A0A6J4K726_9BACT</name>
<feature type="compositionally biased region" description="Basic residues" evidence="1">
    <location>
        <begin position="385"/>
        <end position="406"/>
    </location>
</feature>
<feature type="compositionally biased region" description="Low complexity" evidence="1">
    <location>
        <begin position="268"/>
        <end position="288"/>
    </location>
</feature>
<feature type="compositionally biased region" description="Basic residues" evidence="1">
    <location>
        <begin position="451"/>
        <end position="467"/>
    </location>
</feature>
<organism evidence="2">
    <name type="scientific">uncultured Gemmatimonadaceae bacterium</name>
    <dbReference type="NCBI Taxonomy" id="246130"/>
    <lineage>
        <taxon>Bacteria</taxon>
        <taxon>Pseudomonadati</taxon>
        <taxon>Gemmatimonadota</taxon>
        <taxon>Gemmatimonadia</taxon>
        <taxon>Gemmatimonadales</taxon>
        <taxon>Gemmatimonadaceae</taxon>
        <taxon>environmental samples</taxon>
    </lineage>
</organism>
<protein>
    <submittedName>
        <fullName evidence="2">Uncharacterized protein</fullName>
    </submittedName>
</protein>
<feature type="compositionally biased region" description="Basic residues" evidence="1">
    <location>
        <begin position="163"/>
        <end position="172"/>
    </location>
</feature>
<evidence type="ECO:0000313" key="2">
    <source>
        <dbReference type="EMBL" id="CAA9297177.1"/>
    </source>
</evidence>
<feature type="compositionally biased region" description="Low complexity" evidence="1">
    <location>
        <begin position="35"/>
        <end position="50"/>
    </location>
</feature>
<gene>
    <name evidence="2" type="ORF">AVDCRST_MAG11-570</name>
</gene>
<reference evidence="2" key="1">
    <citation type="submission" date="2020-02" db="EMBL/GenBank/DDBJ databases">
        <authorList>
            <person name="Meier V. D."/>
        </authorList>
    </citation>
    <scope>NUCLEOTIDE SEQUENCE</scope>
    <source>
        <strain evidence="2">AVDCRST_MAG11</strain>
    </source>
</reference>
<sequence length="467" mass="50020">ERRDNPTSRRRPRTGPGASRAGPPARLSLPHVRAPHAAQRAAARRGAGAQAAGGHGARGGGRRRGVRPRGGGGGRAAHGAAARRGDGGVERRRAREPLRAARHLVRRDRRVGLRGRVHDRAHEQAGGGARAHGPGAARAVVPRARGGAAQGGARRRDPAGARRAARARRRAVRAAALRPRLALRAPRRRERGVGGGAHARPRGRVLHGALPAGRHHADRGRRRERRRGGAARRPRVRALGGRRARARVGRRDARPHDARGAPDRQGRRAAVGAAHRARGAPAPAPGLLPRHRDERGARRAVLQPHQPEPARGARLHVRRALGLLVAAGGGAVRRGRGRAERRDRGGRARGAQGDRPHAHRGDRRGRAFARDELPRRRLPDPLRDHRGHRERAGGARRLRAAGRLLRRLPAARARGDAGRRAPRRADAPAPRPAAAAGGGRPRGDRGPARRAGVRPAHRVRRRGAGAI</sequence>
<feature type="compositionally biased region" description="Low complexity" evidence="1">
    <location>
        <begin position="173"/>
        <end position="184"/>
    </location>
</feature>
<feature type="compositionally biased region" description="Low complexity" evidence="1">
    <location>
        <begin position="131"/>
        <end position="147"/>
    </location>
</feature>
<feature type="non-terminal residue" evidence="2">
    <location>
        <position position="467"/>
    </location>
</feature>
<accession>A0A6J4K726</accession>
<feature type="compositionally biased region" description="Basic and acidic residues" evidence="1">
    <location>
        <begin position="249"/>
        <end position="266"/>
    </location>
</feature>
<evidence type="ECO:0000256" key="1">
    <source>
        <dbReference type="SAM" id="MobiDB-lite"/>
    </source>
</evidence>